<keyword evidence="3" id="KW-0547">Nucleotide-binding</keyword>
<proteinExistence type="predicted"/>
<evidence type="ECO:0000313" key="9">
    <source>
        <dbReference type="EMBL" id="GGW90897.1"/>
    </source>
</evidence>
<dbReference type="Pfam" id="PF00005">
    <property type="entry name" value="ABC_tran"/>
    <property type="match status" value="1"/>
</dbReference>
<dbReference type="InterPro" id="IPR024765">
    <property type="entry name" value="TOBE-like"/>
</dbReference>
<dbReference type="AlphaFoldDB" id="A0A918MZX1"/>
<dbReference type="InterPro" id="IPR041193">
    <property type="entry name" value="CysA_C"/>
</dbReference>
<gene>
    <name evidence="9" type="primary">cysA</name>
    <name evidence="9" type="ORF">GCM10011450_21340</name>
</gene>
<organism evidence="9 10">
    <name type="scientific">Advenella faeciporci</name>
    <dbReference type="NCBI Taxonomy" id="797535"/>
    <lineage>
        <taxon>Bacteria</taxon>
        <taxon>Pseudomonadati</taxon>
        <taxon>Pseudomonadota</taxon>
        <taxon>Betaproteobacteria</taxon>
        <taxon>Burkholderiales</taxon>
        <taxon>Alcaligenaceae</taxon>
    </lineage>
</organism>
<dbReference type="InterPro" id="IPR008995">
    <property type="entry name" value="Mo/tungstate-bd_C_term_dom"/>
</dbReference>
<evidence type="ECO:0000313" key="10">
    <source>
        <dbReference type="Proteomes" id="UP000608345"/>
    </source>
</evidence>
<dbReference type="RefSeq" id="WP_189385484.1">
    <property type="nucleotide sequence ID" value="NZ_BAABFY010000005.1"/>
</dbReference>
<dbReference type="PROSITE" id="PS50893">
    <property type="entry name" value="ABC_TRANSPORTER_2"/>
    <property type="match status" value="1"/>
</dbReference>
<evidence type="ECO:0000256" key="3">
    <source>
        <dbReference type="ARBA" id="ARBA00022741"/>
    </source>
</evidence>
<dbReference type="Gene3D" id="3.40.50.300">
    <property type="entry name" value="P-loop containing nucleotide triphosphate hydrolases"/>
    <property type="match status" value="1"/>
</dbReference>
<keyword evidence="2" id="KW-1003">Cell membrane</keyword>
<keyword evidence="4 9" id="KW-0067">ATP-binding</keyword>
<dbReference type="PANTHER" id="PTHR42781:SF4">
    <property type="entry name" value="SPERMIDINE_PUTRESCINE IMPORT ATP-BINDING PROTEIN POTA"/>
    <property type="match status" value="1"/>
</dbReference>
<keyword evidence="7" id="KW-0472">Membrane</keyword>
<comment type="caution">
    <text evidence="9">The sequence shown here is derived from an EMBL/GenBank/DDBJ whole genome shotgun (WGS) entry which is preliminary data.</text>
</comment>
<dbReference type="SUPFAM" id="SSF50331">
    <property type="entry name" value="MOP-like"/>
    <property type="match status" value="1"/>
</dbReference>
<dbReference type="PANTHER" id="PTHR42781">
    <property type="entry name" value="SPERMIDINE/PUTRESCINE IMPORT ATP-BINDING PROTEIN POTA"/>
    <property type="match status" value="1"/>
</dbReference>
<name>A0A918MZX1_9BURK</name>
<sequence>MSIEVQNISKKFAGFTALDNINLEIHSGELLALLGPSGCGKTTLLRIIAGLEKADSGKIIFDGQDSTDTHVSKRQIGFVFQHYALFRHMTVFDNIAFGLNVKPRKDRPSQEVIREKVMALLKMVQLDWLANAYPSQLSGGQRQRIALARSLAVEPQVLLLDEPFGALDAKVRKDLRRWLRDLHDEINLTSIFVTHDQEEALEVSDRVVVMNHGHIEQVGSPDEIYDTPASPFVTQFLGDVNLFHGRIQDKHFTSGDFRHEISQHSAHFSGAEAIAYIRPHDIEISLDATNALGHGQIEHIHSIGPIVRVEIARDSQDENIEVVLTKERFRTLGLMPGDNVYVKARKVAVFDPASV</sequence>
<evidence type="ECO:0000256" key="7">
    <source>
        <dbReference type="ARBA" id="ARBA00023136"/>
    </source>
</evidence>
<dbReference type="GO" id="GO:0043190">
    <property type="term" value="C:ATP-binding cassette (ABC) transporter complex"/>
    <property type="evidence" value="ECO:0007669"/>
    <property type="project" value="InterPro"/>
</dbReference>
<dbReference type="NCBIfam" id="TIGR00968">
    <property type="entry name" value="3a0106s01"/>
    <property type="match status" value="1"/>
</dbReference>
<accession>A0A918MZX1</accession>
<dbReference type="InterPro" id="IPR027417">
    <property type="entry name" value="P-loop_NTPase"/>
</dbReference>
<dbReference type="Gene3D" id="2.40.50.100">
    <property type="match status" value="1"/>
</dbReference>
<protein>
    <submittedName>
        <fullName evidence="9">Sulfate/thiosulfate import ATP-binding protein CysA</fullName>
    </submittedName>
</protein>
<dbReference type="GO" id="GO:0015419">
    <property type="term" value="F:ABC-type sulfate transporter activity"/>
    <property type="evidence" value="ECO:0007669"/>
    <property type="project" value="InterPro"/>
</dbReference>
<dbReference type="GO" id="GO:0005524">
    <property type="term" value="F:ATP binding"/>
    <property type="evidence" value="ECO:0007669"/>
    <property type="project" value="UniProtKB-KW"/>
</dbReference>
<keyword evidence="10" id="KW-1185">Reference proteome</keyword>
<dbReference type="PROSITE" id="PS00211">
    <property type="entry name" value="ABC_TRANSPORTER_1"/>
    <property type="match status" value="1"/>
</dbReference>
<dbReference type="Proteomes" id="UP000608345">
    <property type="component" value="Unassembled WGS sequence"/>
</dbReference>
<dbReference type="EMBL" id="BMYS01000016">
    <property type="protein sequence ID" value="GGW90897.1"/>
    <property type="molecule type" value="Genomic_DNA"/>
</dbReference>
<dbReference type="GO" id="GO:0016887">
    <property type="term" value="F:ATP hydrolysis activity"/>
    <property type="evidence" value="ECO:0007669"/>
    <property type="project" value="InterPro"/>
</dbReference>
<dbReference type="CDD" id="cd03296">
    <property type="entry name" value="ABC_CysA_sulfate_importer"/>
    <property type="match status" value="1"/>
</dbReference>
<dbReference type="InterPro" id="IPR017871">
    <property type="entry name" value="ABC_transporter-like_CS"/>
</dbReference>
<reference evidence="9" key="2">
    <citation type="submission" date="2020-09" db="EMBL/GenBank/DDBJ databases">
        <authorList>
            <person name="Sun Q."/>
            <person name="Kim S."/>
        </authorList>
    </citation>
    <scope>NUCLEOTIDE SEQUENCE</scope>
    <source>
        <strain evidence="9">KCTC 23732</strain>
    </source>
</reference>
<dbReference type="InterPro" id="IPR050093">
    <property type="entry name" value="ABC_SmlMolc_Importer"/>
</dbReference>
<feature type="domain" description="ABC transporter" evidence="8">
    <location>
        <begin position="3"/>
        <end position="237"/>
    </location>
</feature>
<dbReference type="SUPFAM" id="SSF52540">
    <property type="entry name" value="P-loop containing nucleoside triphosphate hydrolases"/>
    <property type="match status" value="1"/>
</dbReference>
<dbReference type="InterPro" id="IPR005666">
    <property type="entry name" value="Sulph_transpt1"/>
</dbReference>
<dbReference type="InterPro" id="IPR003439">
    <property type="entry name" value="ABC_transporter-like_ATP-bd"/>
</dbReference>
<dbReference type="FunFam" id="3.40.50.300:FF:000227">
    <property type="entry name" value="Sulfate/thiosulfate import ATP-binding protein CysA"/>
    <property type="match status" value="1"/>
</dbReference>
<evidence type="ECO:0000256" key="6">
    <source>
        <dbReference type="ARBA" id="ARBA00023032"/>
    </source>
</evidence>
<evidence type="ECO:0000256" key="5">
    <source>
        <dbReference type="ARBA" id="ARBA00022967"/>
    </source>
</evidence>
<reference evidence="9" key="1">
    <citation type="journal article" date="2014" name="Int. J. Syst. Evol. Microbiol.">
        <title>Complete genome sequence of Corynebacterium casei LMG S-19264T (=DSM 44701T), isolated from a smear-ripened cheese.</title>
        <authorList>
            <consortium name="US DOE Joint Genome Institute (JGI-PGF)"/>
            <person name="Walter F."/>
            <person name="Albersmeier A."/>
            <person name="Kalinowski J."/>
            <person name="Ruckert C."/>
        </authorList>
    </citation>
    <scope>NUCLEOTIDE SEQUENCE</scope>
    <source>
        <strain evidence="9">KCTC 23732</strain>
    </source>
</reference>
<keyword evidence="6" id="KW-0764">Sulfate transport</keyword>
<keyword evidence="1" id="KW-0813">Transport</keyword>
<evidence type="ECO:0000256" key="1">
    <source>
        <dbReference type="ARBA" id="ARBA00022448"/>
    </source>
</evidence>
<keyword evidence="5" id="KW-1278">Translocase</keyword>
<dbReference type="Pfam" id="PF17850">
    <property type="entry name" value="CysA_C_terminal"/>
    <property type="match status" value="1"/>
</dbReference>
<evidence type="ECO:0000259" key="8">
    <source>
        <dbReference type="PROSITE" id="PS50893"/>
    </source>
</evidence>
<evidence type="ECO:0000256" key="4">
    <source>
        <dbReference type="ARBA" id="ARBA00022840"/>
    </source>
</evidence>
<dbReference type="InterPro" id="IPR003593">
    <property type="entry name" value="AAA+_ATPase"/>
</dbReference>
<dbReference type="SMART" id="SM00382">
    <property type="entry name" value="AAA"/>
    <property type="match status" value="1"/>
</dbReference>
<dbReference type="Pfam" id="PF12857">
    <property type="entry name" value="TOBE_3"/>
    <property type="match status" value="1"/>
</dbReference>
<evidence type="ECO:0000256" key="2">
    <source>
        <dbReference type="ARBA" id="ARBA00022475"/>
    </source>
</evidence>